<protein>
    <submittedName>
        <fullName evidence="2">Uncharacterized protein</fullName>
    </submittedName>
</protein>
<evidence type="ECO:0000313" key="3">
    <source>
        <dbReference type="Proteomes" id="UP000613177"/>
    </source>
</evidence>
<evidence type="ECO:0000313" key="2">
    <source>
        <dbReference type="EMBL" id="KAG2236327.1"/>
    </source>
</evidence>
<reference evidence="2" key="1">
    <citation type="submission" date="2021-01" db="EMBL/GenBank/DDBJ databases">
        <title>Metabolic potential, ecology and presence of endohyphal bacteria is reflected in genomic diversity of Mucoromycotina.</title>
        <authorList>
            <person name="Muszewska A."/>
            <person name="Okrasinska A."/>
            <person name="Steczkiewicz K."/>
            <person name="Drgas O."/>
            <person name="Orlowska M."/>
            <person name="Perlinska-Lenart U."/>
            <person name="Aleksandrzak-Piekarczyk T."/>
            <person name="Szatraj K."/>
            <person name="Zielenkiewicz U."/>
            <person name="Pilsyk S."/>
            <person name="Malc E."/>
            <person name="Mieczkowski P."/>
            <person name="Kruszewska J.S."/>
            <person name="Biernat P."/>
            <person name="Pawlowska J."/>
        </authorList>
    </citation>
    <scope>NUCLEOTIDE SEQUENCE</scope>
    <source>
        <strain evidence="2">WA0000018081</strain>
    </source>
</reference>
<keyword evidence="1" id="KW-1133">Transmembrane helix</keyword>
<sequence length="242" mass="28164">MTQHYPVIISIDFGKVKKNKEKRRAHKLTYFIIIIFFLFFKKKKKGTTYSGCCYALADTTQVHDIIKWPKSNGFYAKVPSLVYYRNKNGKLLDWGKGARLLSLRPDNDGTLIQYFKLALISQEMKLPPNKTHVQVIADYLRRFHDYVYEELLKTFLLKDYRQHQYRYVVPAIWSDETKAYMREAAIEAGLIQQDDPLHRLELISEPEAAAAYCENKYNSWNLTDGDIFMIVDAGGGTVDLIT</sequence>
<evidence type="ECO:0000256" key="1">
    <source>
        <dbReference type="SAM" id="Phobius"/>
    </source>
</evidence>
<feature type="transmembrane region" description="Helical" evidence="1">
    <location>
        <begin position="25"/>
        <end position="40"/>
    </location>
</feature>
<proteinExistence type="predicted"/>
<dbReference type="Proteomes" id="UP000613177">
    <property type="component" value="Unassembled WGS sequence"/>
</dbReference>
<dbReference type="Gene3D" id="3.30.420.40">
    <property type="match status" value="1"/>
</dbReference>
<gene>
    <name evidence="2" type="ORF">INT48_001391</name>
</gene>
<dbReference type="PANTHER" id="PTHR14187:SF5">
    <property type="entry name" value="HEAT SHOCK 70 KDA PROTEIN 12A"/>
    <property type="match status" value="1"/>
</dbReference>
<dbReference type="AlphaFoldDB" id="A0A8H7SW58"/>
<dbReference type="PANTHER" id="PTHR14187">
    <property type="entry name" value="ALPHA KINASE/ELONGATION FACTOR 2 KINASE"/>
    <property type="match status" value="1"/>
</dbReference>
<dbReference type="SUPFAM" id="SSF53067">
    <property type="entry name" value="Actin-like ATPase domain"/>
    <property type="match status" value="1"/>
</dbReference>
<keyword evidence="3" id="KW-1185">Reference proteome</keyword>
<comment type="caution">
    <text evidence="2">The sequence shown here is derived from an EMBL/GenBank/DDBJ whole genome shotgun (WGS) entry which is preliminary data.</text>
</comment>
<accession>A0A8H7SW58</accession>
<keyword evidence="1" id="KW-0472">Membrane</keyword>
<dbReference type="EMBL" id="JAEPRE010000019">
    <property type="protein sequence ID" value="KAG2236327.1"/>
    <property type="molecule type" value="Genomic_DNA"/>
</dbReference>
<organism evidence="2 3">
    <name type="scientific">Thamnidium elegans</name>
    <dbReference type="NCBI Taxonomy" id="101142"/>
    <lineage>
        <taxon>Eukaryota</taxon>
        <taxon>Fungi</taxon>
        <taxon>Fungi incertae sedis</taxon>
        <taxon>Mucoromycota</taxon>
        <taxon>Mucoromycotina</taxon>
        <taxon>Mucoromycetes</taxon>
        <taxon>Mucorales</taxon>
        <taxon>Mucorineae</taxon>
        <taxon>Mucoraceae</taxon>
        <taxon>Thamnidium</taxon>
    </lineage>
</organism>
<keyword evidence="1" id="KW-0812">Transmembrane</keyword>
<name>A0A8H7SW58_9FUNG</name>
<dbReference type="InterPro" id="IPR043129">
    <property type="entry name" value="ATPase_NBD"/>
</dbReference>